<keyword evidence="1" id="KW-0472">Membrane</keyword>
<gene>
    <name evidence="2" type="ORF">SDC9_189001</name>
</gene>
<feature type="transmembrane region" description="Helical" evidence="1">
    <location>
        <begin position="42"/>
        <end position="62"/>
    </location>
</feature>
<organism evidence="2">
    <name type="scientific">bioreactor metagenome</name>
    <dbReference type="NCBI Taxonomy" id="1076179"/>
    <lineage>
        <taxon>unclassified sequences</taxon>
        <taxon>metagenomes</taxon>
        <taxon>ecological metagenomes</taxon>
    </lineage>
</organism>
<accession>A0A645HQW4</accession>
<evidence type="ECO:0000256" key="1">
    <source>
        <dbReference type="SAM" id="Phobius"/>
    </source>
</evidence>
<protein>
    <submittedName>
        <fullName evidence="2">Uncharacterized protein</fullName>
    </submittedName>
</protein>
<comment type="caution">
    <text evidence="2">The sequence shown here is derived from an EMBL/GenBank/DDBJ whole genome shotgun (WGS) entry which is preliminary data.</text>
</comment>
<keyword evidence="1" id="KW-0812">Transmembrane</keyword>
<proteinExistence type="predicted"/>
<dbReference type="AlphaFoldDB" id="A0A645HQW4"/>
<name>A0A645HQW4_9ZZZZ</name>
<reference evidence="2" key="1">
    <citation type="submission" date="2019-08" db="EMBL/GenBank/DDBJ databases">
        <authorList>
            <person name="Kucharzyk K."/>
            <person name="Murdoch R.W."/>
            <person name="Higgins S."/>
            <person name="Loffler F."/>
        </authorList>
    </citation>
    <scope>NUCLEOTIDE SEQUENCE</scope>
</reference>
<sequence>MLFFPTIWQDKVLPLFGDGMILSANLKHSYLTILKEVKITTFAKLILLTTGSLFGISLKIFWKVKKETHFFLLECGKPALFQHWETILESYYEKLFRQKHWGSLLSVVIVTEKNVPIFTHQKEFSVTFFTFT</sequence>
<keyword evidence="1" id="KW-1133">Transmembrane helix</keyword>
<dbReference type="EMBL" id="VSSQ01098512">
    <property type="protein sequence ID" value="MPN41455.1"/>
    <property type="molecule type" value="Genomic_DNA"/>
</dbReference>
<evidence type="ECO:0000313" key="2">
    <source>
        <dbReference type="EMBL" id="MPN41455.1"/>
    </source>
</evidence>